<keyword evidence="3" id="KW-1185">Reference proteome</keyword>
<accession>A0A4D9DKS5</accession>
<reference evidence="2 3" key="1">
    <citation type="submission" date="2019-04" db="EMBL/GenBank/DDBJ databases">
        <title>Draft genome of the big-headed turtle Platysternon megacephalum.</title>
        <authorList>
            <person name="Gong S."/>
        </authorList>
    </citation>
    <scope>NUCLEOTIDE SEQUENCE [LARGE SCALE GENOMIC DNA]</scope>
    <source>
        <strain evidence="2">DO16091913</strain>
        <tissue evidence="2">Muscle</tissue>
    </source>
</reference>
<feature type="compositionally biased region" description="Low complexity" evidence="1">
    <location>
        <begin position="107"/>
        <end position="123"/>
    </location>
</feature>
<organism evidence="2 3">
    <name type="scientific">Platysternon megacephalum</name>
    <name type="common">big-headed turtle</name>
    <dbReference type="NCBI Taxonomy" id="55544"/>
    <lineage>
        <taxon>Eukaryota</taxon>
        <taxon>Metazoa</taxon>
        <taxon>Chordata</taxon>
        <taxon>Craniata</taxon>
        <taxon>Vertebrata</taxon>
        <taxon>Euteleostomi</taxon>
        <taxon>Archelosauria</taxon>
        <taxon>Testudinata</taxon>
        <taxon>Testudines</taxon>
        <taxon>Cryptodira</taxon>
        <taxon>Durocryptodira</taxon>
        <taxon>Testudinoidea</taxon>
        <taxon>Platysternidae</taxon>
        <taxon>Platysternon</taxon>
    </lineage>
</organism>
<dbReference type="EMBL" id="QXTE01000543">
    <property type="protein sequence ID" value="TFJ97021.1"/>
    <property type="molecule type" value="Genomic_DNA"/>
</dbReference>
<reference evidence="2 3" key="2">
    <citation type="submission" date="2019-04" db="EMBL/GenBank/DDBJ databases">
        <title>The genome sequence of big-headed turtle.</title>
        <authorList>
            <person name="Gong S."/>
        </authorList>
    </citation>
    <scope>NUCLEOTIDE SEQUENCE [LARGE SCALE GENOMIC DNA]</scope>
    <source>
        <strain evidence="2">DO16091913</strain>
        <tissue evidence="2">Muscle</tissue>
    </source>
</reference>
<sequence>MLWAGDPGVGVSSWCGLCNPETASVFEAPSPGARKRVLKATATGLWQPLVRVTDVGLHPDWGHKCHKFKGLIQVAGGSESPPCAGAQVIVCPPESPRSDGTAQEFCPHLPGSSFHGSPSFPAP</sequence>
<name>A0A4D9DKS5_9SAUR</name>
<protein>
    <submittedName>
        <fullName evidence="2">PDZ and LIM domain protein 7</fullName>
    </submittedName>
</protein>
<evidence type="ECO:0000256" key="1">
    <source>
        <dbReference type="SAM" id="MobiDB-lite"/>
    </source>
</evidence>
<dbReference type="Proteomes" id="UP000297703">
    <property type="component" value="Unassembled WGS sequence"/>
</dbReference>
<gene>
    <name evidence="2" type="ORF">DR999_PMT21165</name>
</gene>
<evidence type="ECO:0000313" key="3">
    <source>
        <dbReference type="Proteomes" id="UP000297703"/>
    </source>
</evidence>
<proteinExistence type="predicted"/>
<evidence type="ECO:0000313" key="2">
    <source>
        <dbReference type="EMBL" id="TFJ97021.1"/>
    </source>
</evidence>
<comment type="caution">
    <text evidence="2">The sequence shown here is derived from an EMBL/GenBank/DDBJ whole genome shotgun (WGS) entry which is preliminary data.</text>
</comment>
<feature type="region of interest" description="Disordered" evidence="1">
    <location>
        <begin position="94"/>
        <end position="123"/>
    </location>
</feature>
<dbReference type="AlphaFoldDB" id="A0A4D9DKS5"/>